<dbReference type="GeneID" id="303304062"/>
<reference evidence="3" key="1">
    <citation type="journal article" date="2019" name="Int. J. Syst. Evol. Microbiol.">
        <title>The Global Catalogue of Microorganisms (GCM) 10K type strain sequencing project: providing services to taxonomists for standard genome sequencing and annotation.</title>
        <authorList>
            <consortium name="The Broad Institute Genomics Platform"/>
            <consortium name="The Broad Institute Genome Sequencing Center for Infectious Disease"/>
            <person name="Wu L."/>
            <person name="Ma J."/>
        </authorList>
    </citation>
    <scope>NUCLEOTIDE SEQUENCE [LARGE SCALE GENOMIC DNA]</scope>
    <source>
        <strain evidence="3">CGMCC 1.3685</strain>
    </source>
</reference>
<evidence type="ECO:0000313" key="3">
    <source>
        <dbReference type="Proteomes" id="UP000606115"/>
    </source>
</evidence>
<name>A0ABQ2DII9_9MICC</name>
<organism evidence="2 3">
    <name type="scientific">Glutamicibacter ardleyensis</name>
    <dbReference type="NCBI Taxonomy" id="225894"/>
    <lineage>
        <taxon>Bacteria</taxon>
        <taxon>Bacillati</taxon>
        <taxon>Actinomycetota</taxon>
        <taxon>Actinomycetes</taxon>
        <taxon>Micrococcales</taxon>
        <taxon>Micrococcaceae</taxon>
        <taxon>Glutamicibacter</taxon>
    </lineage>
</organism>
<keyword evidence="3" id="KW-1185">Reference proteome</keyword>
<gene>
    <name evidence="2" type="ORF">GCM10007173_16950</name>
</gene>
<feature type="compositionally biased region" description="Acidic residues" evidence="1">
    <location>
        <begin position="83"/>
        <end position="92"/>
    </location>
</feature>
<comment type="caution">
    <text evidence="2">The sequence shown here is derived from an EMBL/GenBank/DDBJ whole genome shotgun (WGS) entry which is preliminary data.</text>
</comment>
<evidence type="ECO:0000313" key="2">
    <source>
        <dbReference type="EMBL" id="GGJ58827.1"/>
    </source>
</evidence>
<dbReference type="Proteomes" id="UP000606115">
    <property type="component" value="Unassembled WGS sequence"/>
</dbReference>
<dbReference type="EMBL" id="BMKX01000003">
    <property type="protein sequence ID" value="GGJ58827.1"/>
    <property type="molecule type" value="Genomic_DNA"/>
</dbReference>
<feature type="region of interest" description="Disordered" evidence="1">
    <location>
        <begin position="53"/>
        <end position="108"/>
    </location>
</feature>
<protein>
    <submittedName>
        <fullName evidence="2">Uncharacterized protein</fullName>
    </submittedName>
</protein>
<accession>A0ABQ2DII9</accession>
<proteinExistence type="predicted"/>
<dbReference type="RefSeq" id="WP_188685043.1">
    <property type="nucleotide sequence ID" value="NZ_BMKX01000003.1"/>
</dbReference>
<evidence type="ECO:0000256" key="1">
    <source>
        <dbReference type="SAM" id="MobiDB-lite"/>
    </source>
</evidence>
<sequence length="142" mass="14706">MQINNFVHVLHPELGSKCLPPGEVPEWAEPLITNPKLIVAGSVAVQPKEPLTIIETGNSGDGEGDDPELTAAESEGLPPAGDGEGETEDPDAVEIPIPPKGGRGGSAAKWAEYAASKGFEIDDDATASDIREALEAEGIPTE</sequence>